<sequence length="73" mass="7592">MKKSIIVVFLIASMATGSSLGVANAGPWCDAAREQQIKPPSGNPAVGNPYKSGEAGANWGSFFAQVIFCAFDL</sequence>
<gene>
    <name evidence="2" type="ORF">HNQ68_001670</name>
</gene>
<reference evidence="2 3" key="1">
    <citation type="submission" date="2020-08" db="EMBL/GenBank/DDBJ databases">
        <title>Genomic Encyclopedia of Type Strains, Phase IV (KMG-IV): sequencing the most valuable type-strain genomes for metagenomic binning, comparative biology and taxonomic classification.</title>
        <authorList>
            <person name="Goeker M."/>
        </authorList>
    </citation>
    <scope>NUCLEOTIDE SEQUENCE [LARGE SCALE GENOMIC DNA]</scope>
    <source>
        <strain evidence="2 3">DSM 25620</strain>
    </source>
</reference>
<dbReference type="RefSeq" id="WP_139316355.1">
    <property type="nucleotide sequence ID" value="NZ_JACHIL010000002.1"/>
</dbReference>
<keyword evidence="1" id="KW-0732">Signal</keyword>
<proteinExistence type="predicted"/>
<keyword evidence="3" id="KW-1185">Reference proteome</keyword>
<evidence type="ECO:0000313" key="3">
    <source>
        <dbReference type="Proteomes" id="UP000531231"/>
    </source>
</evidence>
<name>A0A7W8AIS0_9HYPH</name>
<feature type="signal peptide" evidence="1">
    <location>
        <begin position="1"/>
        <end position="25"/>
    </location>
</feature>
<feature type="chain" id="PRO_5030601287" evidence="1">
    <location>
        <begin position="26"/>
        <end position="73"/>
    </location>
</feature>
<accession>A0A7W8AIS0</accession>
<dbReference type="EMBL" id="JACHIL010000002">
    <property type="protein sequence ID" value="MBB5091146.1"/>
    <property type="molecule type" value="Genomic_DNA"/>
</dbReference>
<comment type="caution">
    <text evidence="2">The sequence shown here is derived from an EMBL/GenBank/DDBJ whole genome shotgun (WGS) entry which is preliminary data.</text>
</comment>
<evidence type="ECO:0000313" key="2">
    <source>
        <dbReference type="EMBL" id="MBB5091146.1"/>
    </source>
</evidence>
<organism evidence="2 3">
    <name type="scientific">Pseudochrobactrum saccharolyticum</name>
    <dbReference type="NCBI Taxonomy" id="354352"/>
    <lineage>
        <taxon>Bacteria</taxon>
        <taxon>Pseudomonadati</taxon>
        <taxon>Pseudomonadota</taxon>
        <taxon>Alphaproteobacteria</taxon>
        <taxon>Hyphomicrobiales</taxon>
        <taxon>Brucellaceae</taxon>
        <taxon>Pseudochrobactrum</taxon>
    </lineage>
</organism>
<evidence type="ECO:0000256" key="1">
    <source>
        <dbReference type="SAM" id="SignalP"/>
    </source>
</evidence>
<dbReference type="AlphaFoldDB" id="A0A7W8AIS0"/>
<dbReference type="Proteomes" id="UP000531231">
    <property type="component" value="Unassembled WGS sequence"/>
</dbReference>
<protein>
    <submittedName>
        <fullName evidence="2">Uncharacterized protein</fullName>
    </submittedName>
</protein>